<evidence type="ECO:0000313" key="3">
    <source>
        <dbReference type="EMBL" id="KAK5045749.1"/>
    </source>
</evidence>
<dbReference type="SUPFAM" id="SSF51735">
    <property type="entry name" value="NAD(P)-binding Rossmann-fold domains"/>
    <property type="match status" value="1"/>
</dbReference>
<dbReference type="PANTHER" id="PTHR24321:SF8">
    <property type="entry name" value="ESTRADIOL 17-BETA-DEHYDROGENASE 8-RELATED"/>
    <property type="match status" value="1"/>
</dbReference>
<keyword evidence="2" id="KW-0560">Oxidoreductase</keyword>
<keyword evidence="4" id="KW-1185">Reference proteome</keyword>
<gene>
    <name evidence="3" type="ORF">LTR84_008841</name>
</gene>
<dbReference type="Pfam" id="PF13561">
    <property type="entry name" value="adh_short_C2"/>
    <property type="match status" value="1"/>
</dbReference>
<comment type="caution">
    <text evidence="3">The sequence shown here is derived from an EMBL/GenBank/DDBJ whole genome shotgun (WGS) entry which is preliminary data.</text>
</comment>
<dbReference type="AlphaFoldDB" id="A0AAV9MW64"/>
<comment type="similarity">
    <text evidence="1">Belongs to the short-chain dehydrogenases/reductases (SDR) family.</text>
</comment>
<evidence type="ECO:0000313" key="4">
    <source>
        <dbReference type="Proteomes" id="UP001358417"/>
    </source>
</evidence>
<dbReference type="GO" id="GO:0016491">
    <property type="term" value="F:oxidoreductase activity"/>
    <property type="evidence" value="ECO:0007669"/>
    <property type="project" value="UniProtKB-KW"/>
</dbReference>
<sequence>MALDTGLQGVHVLITGASGGIGIEVTRSFLQLGAKVSAHYNSSQRELSEISSSSLKAIQAELTREDDIVKLFDAAEEAYGTPVQILIVNHGVWPTQSVELADMTLSQWRNTHAVNLDGSFLLCRDFLRRLRGKSAQILEPVSICFIGSTAGKFGEADHADYSSTKSALMYGLTRSLKNEIIRIAPKGRVNSVDPGYVKTPLVEEVTKNEKLMAVALASTPLRKTALPIDIANQVVVVSSPTLSGHLTGVNVSVDGGMEGRCLFPPQA</sequence>
<dbReference type="InterPro" id="IPR002347">
    <property type="entry name" value="SDR_fam"/>
</dbReference>
<dbReference type="Proteomes" id="UP001358417">
    <property type="component" value="Unassembled WGS sequence"/>
</dbReference>
<organism evidence="3 4">
    <name type="scientific">Exophiala bonariae</name>
    <dbReference type="NCBI Taxonomy" id="1690606"/>
    <lineage>
        <taxon>Eukaryota</taxon>
        <taxon>Fungi</taxon>
        <taxon>Dikarya</taxon>
        <taxon>Ascomycota</taxon>
        <taxon>Pezizomycotina</taxon>
        <taxon>Eurotiomycetes</taxon>
        <taxon>Chaetothyriomycetidae</taxon>
        <taxon>Chaetothyriales</taxon>
        <taxon>Herpotrichiellaceae</taxon>
        <taxon>Exophiala</taxon>
    </lineage>
</organism>
<proteinExistence type="inferred from homology"/>
<evidence type="ECO:0008006" key="5">
    <source>
        <dbReference type="Google" id="ProtNLM"/>
    </source>
</evidence>
<dbReference type="EMBL" id="JAVRRD010000034">
    <property type="protein sequence ID" value="KAK5045749.1"/>
    <property type="molecule type" value="Genomic_DNA"/>
</dbReference>
<protein>
    <recommendedName>
        <fullName evidence="5">NAD(P)-binding protein</fullName>
    </recommendedName>
</protein>
<dbReference type="PANTHER" id="PTHR24321">
    <property type="entry name" value="DEHYDROGENASES, SHORT CHAIN"/>
    <property type="match status" value="1"/>
</dbReference>
<accession>A0AAV9MW64</accession>
<dbReference type="CDD" id="cd05233">
    <property type="entry name" value="SDR_c"/>
    <property type="match status" value="1"/>
</dbReference>
<dbReference type="RefSeq" id="XP_064701360.1">
    <property type="nucleotide sequence ID" value="XM_064852385.1"/>
</dbReference>
<dbReference type="InterPro" id="IPR036291">
    <property type="entry name" value="NAD(P)-bd_dom_sf"/>
</dbReference>
<name>A0AAV9MW64_9EURO</name>
<evidence type="ECO:0000256" key="2">
    <source>
        <dbReference type="ARBA" id="ARBA00023002"/>
    </source>
</evidence>
<dbReference type="Gene3D" id="3.40.50.720">
    <property type="entry name" value="NAD(P)-binding Rossmann-like Domain"/>
    <property type="match status" value="1"/>
</dbReference>
<dbReference type="GeneID" id="89977003"/>
<dbReference type="PRINTS" id="PR00081">
    <property type="entry name" value="GDHRDH"/>
</dbReference>
<reference evidence="3 4" key="1">
    <citation type="submission" date="2023-08" db="EMBL/GenBank/DDBJ databases">
        <title>Black Yeasts Isolated from many extreme environments.</title>
        <authorList>
            <person name="Coleine C."/>
            <person name="Stajich J.E."/>
            <person name="Selbmann L."/>
        </authorList>
    </citation>
    <scope>NUCLEOTIDE SEQUENCE [LARGE SCALE GENOMIC DNA]</scope>
    <source>
        <strain evidence="3 4">CCFEE 5792</strain>
    </source>
</reference>
<evidence type="ECO:0000256" key="1">
    <source>
        <dbReference type="ARBA" id="ARBA00006484"/>
    </source>
</evidence>